<dbReference type="RefSeq" id="WP_379979269.1">
    <property type="nucleotide sequence ID" value="NZ_JBHSFV010000007.1"/>
</dbReference>
<evidence type="ECO:0000256" key="5">
    <source>
        <dbReference type="ARBA" id="ARBA00022741"/>
    </source>
</evidence>
<feature type="transmembrane region" description="Helical" evidence="9">
    <location>
        <begin position="410"/>
        <end position="430"/>
    </location>
</feature>
<keyword evidence="6 12" id="KW-0418">Kinase</keyword>
<keyword evidence="8" id="KW-0802">TPR repeat</keyword>
<comment type="caution">
    <text evidence="12">The sequence shown here is derived from an EMBL/GenBank/DDBJ whole genome shotgun (WGS) entry which is preliminary data.</text>
</comment>
<dbReference type="PROSITE" id="PS50005">
    <property type="entry name" value="TPR"/>
    <property type="match status" value="1"/>
</dbReference>
<dbReference type="EC" id="2.7.13.3" evidence="2"/>
<dbReference type="InterPro" id="IPR011990">
    <property type="entry name" value="TPR-like_helical_dom_sf"/>
</dbReference>
<evidence type="ECO:0000259" key="10">
    <source>
        <dbReference type="Pfam" id="PF02518"/>
    </source>
</evidence>
<dbReference type="PANTHER" id="PTHR41523">
    <property type="entry name" value="TWO-COMPONENT SYSTEM SENSOR PROTEIN"/>
    <property type="match status" value="1"/>
</dbReference>
<evidence type="ECO:0000256" key="4">
    <source>
        <dbReference type="ARBA" id="ARBA00022679"/>
    </source>
</evidence>
<dbReference type="InterPro" id="IPR019734">
    <property type="entry name" value="TPR_rpt"/>
</dbReference>
<dbReference type="Gene3D" id="3.30.565.10">
    <property type="entry name" value="Histidine kinase-like ATPase, C-terminal domain"/>
    <property type="match status" value="1"/>
</dbReference>
<dbReference type="Proteomes" id="UP001596043">
    <property type="component" value="Unassembled WGS sequence"/>
</dbReference>
<feature type="domain" description="Signal transduction histidine kinase subgroup 2 dimerisation and phosphoacceptor" evidence="11">
    <location>
        <begin position="459"/>
        <end position="533"/>
    </location>
</feature>
<evidence type="ECO:0000259" key="11">
    <source>
        <dbReference type="Pfam" id="PF07568"/>
    </source>
</evidence>
<name>A0ABV9HYV1_9FLAO</name>
<evidence type="ECO:0000313" key="12">
    <source>
        <dbReference type="EMBL" id="MFC4634728.1"/>
    </source>
</evidence>
<dbReference type="InterPro" id="IPR036890">
    <property type="entry name" value="HATPase_C_sf"/>
</dbReference>
<feature type="domain" description="Histidine kinase/HSP90-like ATPase" evidence="10">
    <location>
        <begin position="559"/>
        <end position="648"/>
    </location>
</feature>
<sequence>MKTYFYLFLIFFCYKNVAQNQNEQAIDSVFITLETFESPDEKVNFLSTQVSILRYSPQTFPYIRKSEEIALDAASNKLLANTYYYYANYYYYNSKLDSSFIYIEKTKPLIEDKEQPLLRAFLASTEGGVYKLKGNMPKSIAATLESKALLDKANVTELNTMDQQRYKRMILSITNSLANYYNENENYDKALSYYNEGYQLAIKDSLFIPAGVFIGNKGDLLLKKEQYPEALNAFIKGKELKIKGNAPPRMLSVSDLNLGTAYTYLNDYEQAQKYLDPAVSFYEKTNNVARLSEAIYRRGKLHLEKKEFQKAAKDCEISKTLAEKEQIIEYISNACDCLHTAFSALGNNELALLNYKEHIAARDKIFNKKNVKKQTELELTYEFNKTQELKDAELKVLKLESEKAYKEKQLYLVIGIIGAISTILIGFFLYKNKRKNKLLAKQKILLEATVDEKNALLKETHHRVKNSFQIVSSLLYLQSENIQDKEAQLAIKEAQNRVRSMVLIHQKLYNKDQLVGINTKEYIEDLTQDIFESHQFTKLPINYSLEVAPMILDIETITPIGLILNELITNVLKHAFDDVDIQSKMNIIFEEQGENLVLKVSDNGKGMCETIKESSFGIKLIKALSKKLKATLTYSKAEPQGTSAILEISRFQVL</sequence>
<evidence type="ECO:0000313" key="13">
    <source>
        <dbReference type="Proteomes" id="UP001596043"/>
    </source>
</evidence>
<dbReference type="GO" id="GO:0016301">
    <property type="term" value="F:kinase activity"/>
    <property type="evidence" value="ECO:0007669"/>
    <property type="project" value="UniProtKB-KW"/>
</dbReference>
<comment type="catalytic activity">
    <reaction evidence="1">
        <text>ATP + protein L-histidine = ADP + protein N-phospho-L-histidine.</text>
        <dbReference type="EC" id="2.7.13.3"/>
    </reaction>
</comment>
<dbReference type="Gene3D" id="1.25.40.10">
    <property type="entry name" value="Tetratricopeptide repeat domain"/>
    <property type="match status" value="1"/>
</dbReference>
<keyword evidence="9" id="KW-0472">Membrane</keyword>
<proteinExistence type="predicted"/>
<keyword evidence="9" id="KW-0812">Transmembrane</keyword>
<evidence type="ECO:0000256" key="6">
    <source>
        <dbReference type="ARBA" id="ARBA00022777"/>
    </source>
</evidence>
<evidence type="ECO:0000256" key="7">
    <source>
        <dbReference type="ARBA" id="ARBA00022840"/>
    </source>
</evidence>
<evidence type="ECO:0000256" key="8">
    <source>
        <dbReference type="PROSITE-ProRule" id="PRU00339"/>
    </source>
</evidence>
<keyword evidence="9" id="KW-1133">Transmembrane helix</keyword>
<dbReference type="Pfam" id="PF02518">
    <property type="entry name" value="HATPase_c"/>
    <property type="match status" value="1"/>
</dbReference>
<reference evidence="13" key="1">
    <citation type="journal article" date="2019" name="Int. J. Syst. Evol. Microbiol.">
        <title>The Global Catalogue of Microorganisms (GCM) 10K type strain sequencing project: providing services to taxonomists for standard genome sequencing and annotation.</title>
        <authorList>
            <consortium name="The Broad Institute Genomics Platform"/>
            <consortium name="The Broad Institute Genome Sequencing Center for Infectious Disease"/>
            <person name="Wu L."/>
            <person name="Ma J."/>
        </authorList>
    </citation>
    <scope>NUCLEOTIDE SEQUENCE [LARGE SCALE GENOMIC DNA]</scope>
    <source>
        <strain evidence="13">YJ-61-S</strain>
    </source>
</reference>
<keyword evidence="13" id="KW-1185">Reference proteome</keyword>
<evidence type="ECO:0000256" key="9">
    <source>
        <dbReference type="SAM" id="Phobius"/>
    </source>
</evidence>
<keyword evidence="5" id="KW-0547">Nucleotide-binding</keyword>
<dbReference type="SUPFAM" id="SSF48452">
    <property type="entry name" value="TPR-like"/>
    <property type="match status" value="1"/>
</dbReference>
<organism evidence="12 13">
    <name type="scientific">Dokdonia ponticola</name>
    <dbReference type="NCBI Taxonomy" id="2041041"/>
    <lineage>
        <taxon>Bacteria</taxon>
        <taxon>Pseudomonadati</taxon>
        <taxon>Bacteroidota</taxon>
        <taxon>Flavobacteriia</taxon>
        <taxon>Flavobacteriales</taxon>
        <taxon>Flavobacteriaceae</taxon>
        <taxon>Dokdonia</taxon>
    </lineage>
</organism>
<dbReference type="PANTHER" id="PTHR41523:SF8">
    <property type="entry name" value="ETHYLENE RESPONSE SENSOR PROTEIN"/>
    <property type="match status" value="1"/>
</dbReference>
<feature type="repeat" description="TPR" evidence="8">
    <location>
        <begin position="252"/>
        <end position="285"/>
    </location>
</feature>
<dbReference type="SMART" id="SM00028">
    <property type="entry name" value="TPR"/>
    <property type="match status" value="4"/>
</dbReference>
<evidence type="ECO:0000256" key="2">
    <source>
        <dbReference type="ARBA" id="ARBA00012438"/>
    </source>
</evidence>
<evidence type="ECO:0000256" key="3">
    <source>
        <dbReference type="ARBA" id="ARBA00022553"/>
    </source>
</evidence>
<keyword evidence="7" id="KW-0067">ATP-binding</keyword>
<keyword evidence="4" id="KW-0808">Transferase</keyword>
<dbReference type="InterPro" id="IPR011495">
    <property type="entry name" value="Sig_transdc_His_kin_sub2_dim/P"/>
</dbReference>
<evidence type="ECO:0000256" key="1">
    <source>
        <dbReference type="ARBA" id="ARBA00000085"/>
    </source>
</evidence>
<protein>
    <recommendedName>
        <fullName evidence="2">histidine kinase</fullName>
        <ecNumber evidence="2">2.7.13.3</ecNumber>
    </recommendedName>
</protein>
<keyword evidence="3" id="KW-0597">Phosphoprotein</keyword>
<dbReference type="Gene3D" id="3.30.450.20">
    <property type="entry name" value="PAS domain"/>
    <property type="match status" value="1"/>
</dbReference>
<gene>
    <name evidence="12" type="ORF">ACFO3O_12465</name>
</gene>
<accession>A0ABV9HYV1</accession>
<dbReference type="InterPro" id="IPR003594">
    <property type="entry name" value="HATPase_dom"/>
</dbReference>
<dbReference type="EMBL" id="JBHSFV010000007">
    <property type="protein sequence ID" value="MFC4634728.1"/>
    <property type="molecule type" value="Genomic_DNA"/>
</dbReference>
<dbReference type="SUPFAM" id="SSF55874">
    <property type="entry name" value="ATPase domain of HSP90 chaperone/DNA topoisomerase II/histidine kinase"/>
    <property type="match status" value="1"/>
</dbReference>
<dbReference type="Pfam" id="PF07568">
    <property type="entry name" value="HisKA_2"/>
    <property type="match status" value="1"/>
</dbReference>